<proteinExistence type="predicted"/>
<organism evidence="2 3">
    <name type="scientific">Shewanella woodyi (strain ATCC 51908 / MS32)</name>
    <dbReference type="NCBI Taxonomy" id="392500"/>
    <lineage>
        <taxon>Bacteria</taxon>
        <taxon>Pseudomonadati</taxon>
        <taxon>Pseudomonadota</taxon>
        <taxon>Gammaproteobacteria</taxon>
        <taxon>Alteromonadales</taxon>
        <taxon>Shewanellaceae</taxon>
        <taxon>Shewanella</taxon>
    </lineage>
</organism>
<dbReference type="AlphaFoldDB" id="B1KIQ2"/>
<dbReference type="EMBL" id="CP000961">
    <property type="protein sequence ID" value="ACA88548.1"/>
    <property type="molecule type" value="Genomic_DNA"/>
</dbReference>
<dbReference type="Proteomes" id="UP000002168">
    <property type="component" value="Chromosome"/>
</dbReference>
<name>B1KIQ2_SHEWM</name>
<dbReference type="HOGENOM" id="CLU_1160452_0_0_6"/>
<feature type="transmembrane region" description="Helical" evidence="1">
    <location>
        <begin position="59"/>
        <end position="78"/>
    </location>
</feature>
<evidence type="ECO:0000313" key="2">
    <source>
        <dbReference type="EMBL" id="ACA88548.1"/>
    </source>
</evidence>
<reference evidence="2 3" key="1">
    <citation type="submission" date="2008-02" db="EMBL/GenBank/DDBJ databases">
        <title>Complete sequence of Shewanella woodyi ATCC 51908.</title>
        <authorList>
            <consortium name="US DOE Joint Genome Institute"/>
            <person name="Copeland A."/>
            <person name="Lucas S."/>
            <person name="Lapidus A."/>
            <person name="Glavina del Rio T."/>
            <person name="Dalin E."/>
            <person name="Tice H."/>
            <person name="Bruce D."/>
            <person name="Goodwin L."/>
            <person name="Pitluck S."/>
            <person name="Sims D."/>
            <person name="Brettin T."/>
            <person name="Detter J.C."/>
            <person name="Han C."/>
            <person name="Kuske C.R."/>
            <person name="Schmutz J."/>
            <person name="Larimer F."/>
            <person name="Land M."/>
            <person name="Hauser L."/>
            <person name="Kyrpides N."/>
            <person name="Lykidis A."/>
            <person name="Zhao J.-S."/>
            <person name="Richardson P."/>
        </authorList>
    </citation>
    <scope>NUCLEOTIDE SEQUENCE [LARGE SCALE GENOMIC DNA]</scope>
    <source>
        <strain evidence="3">ATCC 51908 / MS32</strain>
    </source>
</reference>
<feature type="transmembrane region" description="Helical" evidence="1">
    <location>
        <begin position="99"/>
        <end position="121"/>
    </location>
</feature>
<keyword evidence="3" id="KW-1185">Reference proteome</keyword>
<keyword evidence="1" id="KW-0812">Transmembrane</keyword>
<gene>
    <name evidence="2" type="ordered locus">Swoo_4293</name>
</gene>
<accession>B1KIQ2</accession>
<dbReference type="KEGG" id="swd:Swoo_4293"/>
<evidence type="ECO:0000256" key="1">
    <source>
        <dbReference type="SAM" id="Phobius"/>
    </source>
</evidence>
<evidence type="ECO:0000313" key="3">
    <source>
        <dbReference type="Proteomes" id="UP000002168"/>
    </source>
</evidence>
<sequence>MYKKNLEFKPVKTWEYLGGRNGESLLLLWGKSAIGPFLFVILFSLMMFDTPSVYELPPIIFSFVILVVSLRYTALGSVKRSYYLYEDRVRCEEADYRRLSLRYLLWFSFVLLLIVSVFTVYYDDIRSLIICLFFCCMLYREILLCNYWKSDFGLVFGERQELYVLKAKRIVYLVVGNDIGYESFLDRCRYDISFHIKMNKIKLCFKTNDDLNDFISELSGVAPDSSVFYDISSTSLILD</sequence>
<feature type="transmembrane region" description="Helical" evidence="1">
    <location>
        <begin position="127"/>
        <end position="148"/>
    </location>
</feature>
<keyword evidence="1" id="KW-0472">Membrane</keyword>
<feature type="transmembrane region" description="Helical" evidence="1">
    <location>
        <begin position="26"/>
        <end position="47"/>
    </location>
</feature>
<dbReference type="RefSeq" id="WP_012326875.1">
    <property type="nucleotide sequence ID" value="NC_010506.1"/>
</dbReference>
<protein>
    <submittedName>
        <fullName evidence="2">Uncharacterized protein</fullName>
    </submittedName>
</protein>
<keyword evidence="1" id="KW-1133">Transmembrane helix</keyword>